<dbReference type="GO" id="GO:0070181">
    <property type="term" value="F:small ribosomal subunit rRNA binding"/>
    <property type="evidence" value="ECO:0007669"/>
    <property type="project" value="TreeGrafter"/>
</dbReference>
<name>A0A9Q0RW39_9DIPT</name>
<dbReference type="AlphaFoldDB" id="A0A9Q0RW39"/>
<protein>
    <submittedName>
        <fullName evidence="3">28S ribosomal protein S18a, mitochondrial</fullName>
    </submittedName>
</protein>
<dbReference type="PANTHER" id="PTHR13479">
    <property type="entry name" value="30S RIBOSOMAL PROTEIN S18"/>
    <property type="match status" value="1"/>
</dbReference>
<dbReference type="EMBL" id="WJQU01000004">
    <property type="protein sequence ID" value="KAJ6636355.1"/>
    <property type="molecule type" value="Genomic_DNA"/>
</dbReference>
<dbReference type="InterPro" id="IPR001648">
    <property type="entry name" value="Ribosomal_bS18"/>
</dbReference>
<proteinExistence type="predicted"/>
<dbReference type="InterPro" id="IPR036870">
    <property type="entry name" value="Ribosomal_bS18_sf"/>
</dbReference>
<dbReference type="Gene3D" id="4.10.640.10">
    <property type="entry name" value="Ribosomal protein S18"/>
    <property type="match status" value="1"/>
</dbReference>
<evidence type="ECO:0000313" key="4">
    <source>
        <dbReference type="Proteomes" id="UP001151699"/>
    </source>
</evidence>
<evidence type="ECO:0000256" key="1">
    <source>
        <dbReference type="ARBA" id="ARBA00022980"/>
    </source>
</evidence>
<keyword evidence="1 3" id="KW-0689">Ribosomal protein</keyword>
<gene>
    <name evidence="3" type="primary">Mrps18a</name>
    <name evidence="3" type="ORF">Bhyg_14943</name>
</gene>
<keyword evidence="4" id="KW-1185">Reference proteome</keyword>
<dbReference type="GO" id="GO:0032543">
    <property type="term" value="P:mitochondrial translation"/>
    <property type="evidence" value="ECO:0007669"/>
    <property type="project" value="TreeGrafter"/>
</dbReference>
<evidence type="ECO:0000256" key="2">
    <source>
        <dbReference type="ARBA" id="ARBA00023274"/>
    </source>
</evidence>
<sequence length="160" mass="18153">MALFKIGKSAFSSLQWAQRQISTSSSLFIKQIIVKEDTNSLTISGQIVESPREHLLLKEVNEPNFCPKCTLGLDIKHTDVLILSQYLRSDGCLLPRRITGLCTVQQKRISKLVAMAQKAGLMANMAPANSKRNPKKRLGYKKYNKYFDETTIKYCNRVIE</sequence>
<dbReference type="SUPFAM" id="SSF46911">
    <property type="entry name" value="Ribosomal protein S18"/>
    <property type="match status" value="1"/>
</dbReference>
<dbReference type="Proteomes" id="UP001151699">
    <property type="component" value="Chromosome C"/>
</dbReference>
<dbReference type="OrthoDB" id="10054543at2759"/>
<dbReference type="PANTHER" id="PTHR13479:SF66">
    <property type="entry name" value="LARGE RIBOSOMAL SUBUNIT PROTEIN ML66"/>
    <property type="match status" value="1"/>
</dbReference>
<keyword evidence="2" id="KW-0687">Ribonucleoprotein</keyword>
<organism evidence="3 4">
    <name type="scientific">Pseudolycoriella hygida</name>
    <dbReference type="NCBI Taxonomy" id="35572"/>
    <lineage>
        <taxon>Eukaryota</taxon>
        <taxon>Metazoa</taxon>
        <taxon>Ecdysozoa</taxon>
        <taxon>Arthropoda</taxon>
        <taxon>Hexapoda</taxon>
        <taxon>Insecta</taxon>
        <taxon>Pterygota</taxon>
        <taxon>Neoptera</taxon>
        <taxon>Endopterygota</taxon>
        <taxon>Diptera</taxon>
        <taxon>Nematocera</taxon>
        <taxon>Sciaroidea</taxon>
        <taxon>Sciaridae</taxon>
        <taxon>Pseudolycoriella</taxon>
    </lineage>
</organism>
<dbReference type="Pfam" id="PF01084">
    <property type="entry name" value="Ribosomal_S18"/>
    <property type="match status" value="1"/>
</dbReference>
<reference evidence="3" key="1">
    <citation type="submission" date="2022-07" db="EMBL/GenBank/DDBJ databases">
        <authorList>
            <person name="Trinca V."/>
            <person name="Uliana J.V.C."/>
            <person name="Torres T.T."/>
            <person name="Ward R.J."/>
            <person name="Monesi N."/>
        </authorList>
    </citation>
    <scope>NUCLEOTIDE SEQUENCE</scope>
    <source>
        <strain evidence="3">HSMRA1968</strain>
        <tissue evidence="3">Whole embryos</tissue>
    </source>
</reference>
<evidence type="ECO:0000313" key="3">
    <source>
        <dbReference type="EMBL" id="KAJ6636355.1"/>
    </source>
</evidence>
<accession>A0A9Q0RW39</accession>
<dbReference type="GO" id="GO:0005763">
    <property type="term" value="C:mitochondrial small ribosomal subunit"/>
    <property type="evidence" value="ECO:0007669"/>
    <property type="project" value="TreeGrafter"/>
</dbReference>
<dbReference type="GO" id="GO:0003735">
    <property type="term" value="F:structural constituent of ribosome"/>
    <property type="evidence" value="ECO:0007669"/>
    <property type="project" value="InterPro"/>
</dbReference>
<comment type="caution">
    <text evidence="3">The sequence shown here is derived from an EMBL/GenBank/DDBJ whole genome shotgun (WGS) entry which is preliminary data.</text>
</comment>